<protein>
    <recommendedName>
        <fullName evidence="1">Protein Smg homolog</fullName>
    </recommendedName>
</protein>
<dbReference type="EMBL" id="JBAJEX010000002">
    <property type="protein sequence ID" value="MEO1766528.1"/>
    <property type="molecule type" value="Genomic_DNA"/>
</dbReference>
<dbReference type="HAMAP" id="MF_00598">
    <property type="entry name" value="Smg"/>
    <property type="match status" value="1"/>
</dbReference>
<dbReference type="InterPro" id="IPR007456">
    <property type="entry name" value="Smg"/>
</dbReference>
<dbReference type="Pfam" id="PF04361">
    <property type="entry name" value="DUF494"/>
    <property type="match status" value="1"/>
</dbReference>
<dbReference type="PANTHER" id="PTHR38692:SF1">
    <property type="entry name" value="PROTEIN SMG"/>
    <property type="match status" value="1"/>
</dbReference>
<comment type="similarity">
    <text evidence="1">Belongs to the Smg family.</text>
</comment>
<evidence type="ECO:0000256" key="1">
    <source>
        <dbReference type="HAMAP-Rule" id="MF_00598"/>
    </source>
</evidence>
<dbReference type="PANTHER" id="PTHR38692">
    <property type="entry name" value="PROTEIN SMG"/>
    <property type="match status" value="1"/>
</dbReference>
<sequence length="140" mass="15692">MFEAAHNSDQGKLARELSEAGCEEAEISQAFGWFKGLKRLSQAEGEAEALRKSDALRLYGAPEQVRLDAQSRGLLAFLEGSGVLTPLERECVIDRALALDETEVTVDQVKWIVLMVLWSRGRDYVFMEDFLTGQTDPRLQ</sequence>
<evidence type="ECO:0000313" key="2">
    <source>
        <dbReference type="EMBL" id="MEO1766528.1"/>
    </source>
</evidence>
<evidence type="ECO:0000313" key="3">
    <source>
        <dbReference type="Proteomes" id="UP001482231"/>
    </source>
</evidence>
<accession>A0ABV0EFL4</accession>
<reference evidence="2 3" key="1">
    <citation type="submission" date="2024-02" db="EMBL/GenBank/DDBJ databases">
        <title>New thermophilic sulfur-oxidizing bacteria from a hot springs of the Uzon caldera (Kamchatka, Russia).</title>
        <authorList>
            <person name="Dukat A.M."/>
            <person name="Elcheninov A.G."/>
            <person name="Frolov E.N."/>
        </authorList>
    </citation>
    <scope>NUCLEOTIDE SEQUENCE [LARGE SCALE GENOMIC DNA]</scope>
    <source>
        <strain evidence="2 3">AK1</strain>
    </source>
</reference>
<comment type="caution">
    <text evidence="2">The sequence shown here is derived from an EMBL/GenBank/DDBJ whole genome shotgun (WGS) entry which is preliminary data.</text>
</comment>
<keyword evidence="3" id="KW-1185">Reference proteome</keyword>
<dbReference type="RefSeq" id="WP_347307626.1">
    <property type="nucleotide sequence ID" value="NZ_JBAJEX010000002.1"/>
</dbReference>
<name>A0ABV0EFL4_9BURK</name>
<proteinExistence type="inferred from homology"/>
<organism evidence="2 3">
    <name type="scientific">Thiobacter aerophilum</name>
    <dbReference type="NCBI Taxonomy" id="3121275"/>
    <lineage>
        <taxon>Bacteria</taxon>
        <taxon>Pseudomonadati</taxon>
        <taxon>Pseudomonadota</taxon>
        <taxon>Betaproteobacteria</taxon>
        <taxon>Burkholderiales</taxon>
        <taxon>Thiobacteraceae</taxon>
        <taxon>Thiobacter</taxon>
    </lineage>
</organism>
<dbReference type="Proteomes" id="UP001482231">
    <property type="component" value="Unassembled WGS sequence"/>
</dbReference>
<gene>
    <name evidence="1" type="primary">smg</name>
    <name evidence="2" type="ORF">V6E02_04820</name>
</gene>